<dbReference type="Proteomes" id="UP001165135">
    <property type="component" value="Unassembled WGS sequence"/>
</dbReference>
<reference evidence="2" key="1">
    <citation type="submission" date="2023-03" db="EMBL/GenBank/DDBJ databases">
        <title>Actinoallomurus iriomotensis NBRC 103681.</title>
        <authorList>
            <person name="Ichikawa N."/>
            <person name="Sato H."/>
            <person name="Tonouchi N."/>
        </authorList>
    </citation>
    <scope>NUCLEOTIDE SEQUENCE</scope>
    <source>
        <strain evidence="2">NBRC 103681</strain>
    </source>
</reference>
<dbReference type="Pfam" id="PF15644">
    <property type="entry name" value="Gln_amidase"/>
    <property type="match status" value="1"/>
</dbReference>
<proteinExistence type="predicted"/>
<gene>
    <name evidence="2" type="ORF">Airi01_032410</name>
</gene>
<protein>
    <recommendedName>
        <fullName evidence="1">Tox-PL domain-containing protein</fullName>
    </recommendedName>
</protein>
<evidence type="ECO:0000313" key="2">
    <source>
        <dbReference type="EMBL" id="GLY74974.1"/>
    </source>
</evidence>
<dbReference type="AlphaFoldDB" id="A0A9W6RFN8"/>
<name>A0A9W6RFN8_9ACTN</name>
<feature type="domain" description="Tox-PL" evidence="1">
    <location>
        <begin position="115"/>
        <end position="218"/>
    </location>
</feature>
<dbReference type="InterPro" id="IPR028908">
    <property type="entry name" value="Tox-PL_dom"/>
</dbReference>
<organism evidence="2 3">
    <name type="scientific">Actinoallomurus iriomotensis</name>
    <dbReference type="NCBI Taxonomy" id="478107"/>
    <lineage>
        <taxon>Bacteria</taxon>
        <taxon>Bacillati</taxon>
        <taxon>Actinomycetota</taxon>
        <taxon>Actinomycetes</taxon>
        <taxon>Streptosporangiales</taxon>
        <taxon>Thermomonosporaceae</taxon>
        <taxon>Actinoallomurus</taxon>
    </lineage>
</organism>
<sequence length="243" mass="26370">MAARFTAGEGRALGRLFQPLLQFFKSPKGLAGAEREIASGERVVTPQDVPLAEIRPRGVEKLPEATDMTEEQAALMRAAHARIAAIHEGAAGRPFTTDEVHEIVKNINPTGGTRNCLECSLAVRENLLRERGAVVAGPTNVWVGRNPGPLGPVTRPLSVESRIMEGAPGISHVVSDVRANPGTYGILRQDIRTMPWNSHVYNVADLNGEVHFLDGQDGSLTKYTAEAYPDMPGFIIYDYYPAT</sequence>
<dbReference type="EMBL" id="BSTJ01000003">
    <property type="protein sequence ID" value="GLY74974.1"/>
    <property type="molecule type" value="Genomic_DNA"/>
</dbReference>
<evidence type="ECO:0000313" key="3">
    <source>
        <dbReference type="Proteomes" id="UP001165135"/>
    </source>
</evidence>
<comment type="caution">
    <text evidence="2">The sequence shown here is derived from an EMBL/GenBank/DDBJ whole genome shotgun (WGS) entry which is preliminary data.</text>
</comment>
<evidence type="ECO:0000259" key="1">
    <source>
        <dbReference type="Pfam" id="PF15644"/>
    </source>
</evidence>
<accession>A0A9W6RFN8</accession>